<evidence type="ECO:0000256" key="14">
    <source>
        <dbReference type="PIRSR" id="PIRSR006621-2"/>
    </source>
</evidence>
<evidence type="ECO:0000256" key="6">
    <source>
        <dbReference type="ARBA" id="ARBA00022694"/>
    </source>
</evidence>
<dbReference type="EMBL" id="UFVD01000001">
    <property type="protein sequence ID" value="SUX10938.1"/>
    <property type="molecule type" value="Genomic_DNA"/>
</dbReference>
<dbReference type="Pfam" id="PF01207">
    <property type="entry name" value="Dus"/>
    <property type="match status" value="1"/>
</dbReference>
<dbReference type="EC" id="1.3.1.-" evidence="12"/>
<dbReference type="InterPro" id="IPR001269">
    <property type="entry name" value="DUS_fam"/>
</dbReference>
<evidence type="ECO:0000256" key="1">
    <source>
        <dbReference type="ARBA" id="ARBA00001917"/>
    </source>
</evidence>
<dbReference type="Gene3D" id="1.10.1200.80">
    <property type="entry name" value="Putative flavin oxidoreducatase, domain 2"/>
    <property type="match status" value="1"/>
</dbReference>
<comment type="catalytic activity">
    <reaction evidence="11">
        <text>a 5,6-dihydrouridine in tRNA + NAD(+) = a uridine in tRNA + NADH + H(+)</text>
        <dbReference type="Rhea" id="RHEA:54452"/>
        <dbReference type="Rhea" id="RHEA-COMP:13339"/>
        <dbReference type="Rhea" id="RHEA-COMP:13887"/>
        <dbReference type="ChEBI" id="CHEBI:15378"/>
        <dbReference type="ChEBI" id="CHEBI:57540"/>
        <dbReference type="ChEBI" id="CHEBI:57945"/>
        <dbReference type="ChEBI" id="CHEBI:65315"/>
        <dbReference type="ChEBI" id="CHEBI:74443"/>
    </reaction>
</comment>
<evidence type="ECO:0000256" key="11">
    <source>
        <dbReference type="ARBA" id="ARBA00048802"/>
    </source>
</evidence>
<evidence type="ECO:0000256" key="13">
    <source>
        <dbReference type="PIRSR" id="PIRSR006621-1"/>
    </source>
</evidence>
<proteinExistence type="inferred from homology"/>
<evidence type="ECO:0000256" key="3">
    <source>
        <dbReference type="ARBA" id="ARBA00022555"/>
    </source>
</evidence>
<comment type="similarity">
    <text evidence="12">Belongs to the dus family.</text>
</comment>
<dbReference type="GO" id="GO:0050660">
    <property type="term" value="F:flavin adenine dinucleotide binding"/>
    <property type="evidence" value="ECO:0007669"/>
    <property type="project" value="InterPro"/>
</dbReference>
<dbReference type="OrthoDB" id="9764501at2"/>
<dbReference type="PANTHER" id="PTHR45846">
    <property type="entry name" value="TRNA-DIHYDROURIDINE(47) SYNTHASE [NAD(P)(+)]-LIKE"/>
    <property type="match status" value="1"/>
</dbReference>
<dbReference type="PROSITE" id="PS01136">
    <property type="entry name" value="UPF0034"/>
    <property type="match status" value="1"/>
</dbReference>
<evidence type="ECO:0000313" key="17">
    <source>
        <dbReference type="Proteomes" id="UP000254920"/>
    </source>
</evidence>
<evidence type="ECO:0000259" key="15">
    <source>
        <dbReference type="Pfam" id="PF01207"/>
    </source>
</evidence>
<feature type="binding site" evidence="14">
    <location>
        <position position="67"/>
    </location>
    <ligand>
        <name>FMN</name>
        <dbReference type="ChEBI" id="CHEBI:58210"/>
    </ligand>
</feature>
<dbReference type="InterPro" id="IPR024036">
    <property type="entry name" value="tRNA-dHydroUridine_Synthase_C"/>
</dbReference>
<protein>
    <recommendedName>
        <fullName evidence="12">tRNA-dihydrouridine synthase</fullName>
        <ecNumber evidence="12">1.3.1.-</ecNumber>
    </recommendedName>
</protein>
<dbReference type="PANTHER" id="PTHR45846:SF1">
    <property type="entry name" value="TRNA-DIHYDROURIDINE(47) SYNTHASE [NAD(P)(+)]-LIKE"/>
    <property type="match status" value="1"/>
</dbReference>
<dbReference type="InterPro" id="IPR013785">
    <property type="entry name" value="Aldolase_TIM"/>
</dbReference>
<dbReference type="InterPro" id="IPR035587">
    <property type="entry name" value="DUS-like_FMN-bd"/>
</dbReference>
<dbReference type="PIRSF" id="PIRSF006621">
    <property type="entry name" value="Dus"/>
    <property type="match status" value="1"/>
</dbReference>
<evidence type="ECO:0000256" key="10">
    <source>
        <dbReference type="ARBA" id="ARBA00048205"/>
    </source>
</evidence>
<dbReference type="GO" id="GO:0017150">
    <property type="term" value="F:tRNA dihydrouridine synthase activity"/>
    <property type="evidence" value="ECO:0007669"/>
    <property type="project" value="InterPro"/>
</dbReference>
<comment type="function">
    <text evidence="2 12">Catalyzes the synthesis of 5,6-dihydrouridine (D), a modified base found in the D-loop of most tRNAs, via the reduction of the C5-C6 double bond in target uridines.</text>
</comment>
<dbReference type="CDD" id="cd02801">
    <property type="entry name" value="DUS_like_FMN"/>
    <property type="match status" value="1"/>
</dbReference>
<gene>
    <name evidence="16" type="primary">dus</name>
    <name evidence="16" type="ORF">NCTC12475_01151</name>
</gene>
<evidence type="ECO:0000256" key="12">
    <source>
        <dbReference type="PIRNR" id="PIRNR006621"/>
    </source>
</evidence>
<feature type="binding site" evidence="14">
    <location>
        <position position="138"/>
    </location>
    <ligand>
        <name>FMN</name>
        <dbReference type="ChEBI" id="CHEBI:58210"/>
    </ligand>
</feature>
<feature type="active site" description="Proton donor" evidence="13">
    <location>
        <position position="98"/>
    </location>
</feature>
<keyword evidence="14" id="KW-0547">Nucleotide-binding</keyword>
<evidence type="ECO:0000313" key="16">
    <source>
        <dbReference type="EMBL" id="SUX10938.1"/>
    </source>
</evidence>
<dbReference type="GO" id="GO:0000049">
    <property type="term" value="F:tRNA binding"/>
    <property type="evidence" value="ECO:0007669"/>
    <property type="project" value="UniProtKB-KW"/>
</dbReference>
<dbReference type="InterPro" id="IPR018517">
    <property type="entry name" value="tRNA_hU_synthase_CS"/>
</dbReference>
<keyword evidence="3" id="KW-0820">tRNA-binding</keyword>
<dbReference type="AlphaFoldDB" id="A0A381DJT4"/>
<feature type="binding site" evidence="14">
    <location>
        <begin position="220"/>
        <end position="221"/>
    </location>
    <ligand>
        <name>FMN</name>
        <dbReference type="ChEBI" id="CHEBI:58210"/>
    </ligand>
</feature>
<evidence type="ECO:0000256" key="2">
    <source>
        <dbReference type="ARBA" id="ARBA00002790"/>
    </source>
</evidence>
<dbReference type="GeneID" id="93089809"/>
<keyword evidence="5 12" id="KW-0288">FMN</keyword>
<feature type="binding site" evidence="14">
    <location>
        <position position="166"/>
    </location>
    <ligand>
        <name>FMN</name>
        <dbReference type="ChEBI" id="CHEBI:58210"/>
    </ligand>
</feature>
<dbReference type="RefSeq" id="WP_089181728.1">
    <property type="nucleotide sequence ID" value="NZ_CP043427.1"/>
</dbReference>
<comment type="catalytic activity">
    <reaction evidence="10">
        <text>a 5,6-dihydrouridine in tRNA + NADP(+) = a uridine in tRNA + NADPH + H(+)</text>
        <dbReference type="Rhea" id="RHEA:23624"/>
        <dbReference type="Rhea" id="RHEA-COMP:13339"/>
        <dbReference type="Rhea" id="RHEA-COMP:13887"/>
        <dbReference type="ChEBI" id="CHEBI:15378"/>
        <dbReference type="ChEBI" id="CHEBI:57783"/>
        <dbReference type="ChEBI" id="CHEBI:58349"/>
        <dbReference type="ChEBI" id="CHEBI:65315"/>
        <dbReference type="ChEBI" id="CHEBI:74443"/>
    </reaction>
</comment>
<keyword evidence="17" id="KW-1185">Reference proteome</keyword>
<keyword evidence="6 12" id="KW-0819">tRNA processing</keyword>
<keyword evidence="4 12" id="KW-0285">Flavoprotein</keyword>
<sequence>MIDFNKLPLFLAPLAGYSDPPLRNVVKRFGCDVTVSEMISANALAYENEKTLKMLTHSHLEKPFIVQIEASNVDSVKNAVCVLNKFDDIDGIDLNCGCPAPKVVKQNAGSALLKDISLMQSLIQTIKKLSNKTYLSVKVRIGFDEKIPVIIAKACEEAGADFITMHGRTKTGGFSSRVDYEAIKEAKNSIKIPLVANGNIDENNANEILKTTQCDALMIGRASIGKPWIFHEIKTGKNIDNKLKKEIILYHFEQMLEHFSERGVGLFRKHLHEYSKGLDGASNFRNDVNFTNNSKDMQKLIMEFF</sequence>
<dbReference type="Proteomes" id="UP000254920">
    <property type="component" value="Unassembled WGS sequence"/>
</dbReference>
<evidence type="ECO:0000256" key="5">
    <source>
        <dbReference type="ARBA" id="ARBA00022643"/>
    </source>
</evidence>
<keyword evidence="7" id="KW-0521">NADP</keyword>
<keyword evidence="8" id="KW-0694">RNA-binding</keyword>
<dbReference type="Gene3D" id="3.20.20.70">
    <property type="entry name" value="Aldolase class I"/>
    <property type="match status" value="1"/>
</dbReference>
<reference evidence="16 17" key="1">
    <citation type="submission" date="2018-06" db="EMBL/GenBank/DDBJ databases">
        <authorList>
            <consortium name="Pathogen Informatics"/>
            <person name="Doyle S."/>
        </authorList>
    </citation>
    <scope>NUCLEOTIDE SEQUENCE [LARGE SCALE GENOMIC DNA]</scope>
    <source>
        <strain evidence="16 17">NCTC12475</strain>
    </source>
</reference>
<evidence type="ECO:0000256" key="4">
    <source>
        <dbReference type="ARBA" id="ARBA00022630"/>
    </source>
</evidence>
<dbReference type="STRING" id="32024.GCA_000788295_01401"/>
<evidence type="ECO:0000256" key="9">
    <source>
        <dbReference type="ARBA" id="ARBA00023002"/>
    </source>
</evidence>
<feature type="domain" description="DUS-like FMN-binding" evidence="15">
    <location>
        <begin position="11"/>
        <end position="296"/>
    </location>
</feature>
<name>A0A381DJT4_9BACT</name>
<accession>A0A381DJT4</accession>
<organism evidence="16 17">
    <name type="scientific">Campylobacter sputorum subsp. sputorum</name>
    <dbReference type="NCBI Taxonomy" id="32024"/>
    <lineage>
        <taxon>Bacteria</taxon>
        <taxon>Pseudomonadati</taxon>
        <taxon>Campylobacterota</taxon>
        <taxon>Epsilonproteobacteria</taxon>
        <taxon>Campylobacterales</taxon>
        <taxon>Campylobacteraceae</taxon>
        <taxon>Campylobacter</taxon>
    </lineage>
</organism>
<comment type="cofactor">
    <cofactor evidence="1 12 14">
        <name>FMN</name>
        <dbReference type="ChEBI" id="CHEBI:58210"/>
    </cofactor>
</comment>
<evidence type="ECO:0000256" key="8">
    <source>
        <dbReference type="ARBA" id="ARBA00022884"/>
    </source>
</evidence>
<keyword evidence="9 12" id="KW-0560">Oxidoreductase</keyword>
<dbReference type="SUPFAM" id="SSF51395">
    <property type="entry name" value="FMN-linked oxidoreductases"/>
    <property type="match status" value="1"/>
</dbReference>
<evidence type="ECO:0000256" key="7">
    <source>
        <dbReference type="ARBA" id="ARBA00022857"/>
    </source>
</evidence>